<dbReference type="Proteomes" id="UP001501251">
    <property type="component" value="Unassembled WGS sequence"/>
</dbReference>
<evidence type="ECO:0000313" key="1">
    <source>
        <dbReference type="EMBL" id="GAA4189570.1"/>
    </source>
</evidence>
<proteinExistence type="predicted"/>
<dbReference type="EMBL" id="BAABAQ010000004">
    <property type="protein sequence ID" value="GAA4189570.1"/>
    <property type="molecule type" value="Genomic_DNA"/>
</dbReference>
<organism evidence="1 2">
    <name type="scientific">Streptosporangium oxazolinicum</name>
    <dbReference type="NCBI Taxonomy" id="909287"/>
    <lineage>
        <taxon>Bacteria</taxon>
        <taxon>Bacillati</taxon>
        <taxon>Actinomycetota</taxon>
        <taxon>Actinomycetes</taxon>
        <taxon>Streptosporangiales</taxon>
        <taxon>Streptosporangiaceae</taxon>
        <taxon>Streptosporangium</taxon>
    </lineage>
</organism>
<dbReference type="InterPro" id="IPR052720">
    <property type="entry name" value="Glycosyl_hydrolase_97"/>
</dbReference>
<reference evidence="2" key="1">
    <citation type="journal article" date="2019" name="Int. J. Syst. Evol. Microbiol.">
        <title>The Global Catalogue of Microorganisms (GCM) 10K type strain sequencing project: providing services to taxonomists for standard genome sequencing and annotation.</title>
        <authorList>
            <consortium name="The Broad Institute Genomics Platform"/>
            <consortium name="The Broad Institute Genome Sequencing Center for Infectious Disease"/>
            <person name="Wu L."/>
            <person name="Ma J."/>
        </authorList>
    </citation>
    <scope>NUCLEOTIDE SEQUENCE [LARGE SCALE GENOMIC DNA]</scope>
    <source>
        <strain evidence="2">JCM 17388</strain>
    </source>
</reference>
<name>A0ABP8ASN3_9ACTN</name>
<evidence type="ECO:0000313" key="2">
    <source>
        <dbReference type="Proteomes" id="UP001501251"/>
    </source>
</evidence>
<gene>
    <name evidence="1" type="ORF">GCM10022252_26500</name>
</gene>
<accession>A0ABP8ASN3</accession>
<dbReference type="InterPro" id="IPR013785">
    <property type="entry name" value="Aldolase_TIM"/>
</dbReference>
<keyword evidence="2" id="KW-1185">Reference proteome</keyword>
<comment type="caution">
    <text evidence="1">The sequence shown here is derived from an EMBL/GenBank/DDBJ whole genome shotgun (WGS) entry which is preliminary data.</text>
</comment>
<protein>
    <submittedName>
        <fullName evidence="1">Uncharacterized protein</fullName>
    </submittedName>
</protein>
<dbReference type="PANTHER" id="PTHR35803">
    <property type="entry name" value="GLUCAN 1,4-ALPHA-GLUCOSIDASE SUSB-RELATED"/>
    <property type="match status" value="1"/>
</dbReference>
<dbReference type="Gene3D" id="3.20.20.70">
    <property type="entry name" value="Aldolase class I"/>
    <property type="match status" value="1"/>
</dbReference>
<dbReference type="PANTHER" id="PTHR35803:SF2">
    <property type="entry name" value="RETAINING ALPHA-GALACTOSIDASE"/>
    <property type="match status" value="1"/>
</dbReference>
<sequence length="108" mass="12311">MADTSWIRPGAVAWSWLTEHSSPSDQNRQRQYIDFAQRNGWGYVLIDEGWSSGWAPDVIAYARARNVQVEAVRRPFAPYAPRRFADVSPWRRGAGRTGPTGRWASCRS</sequence>